<dbReference type="EMBL" id="AOIP01000026">
    <property type="protein sequence ID" value="ELZ05326.1"/>
    <property type="molecule type" value="Genomic_DNA"/>
</dbReference>
<dbReference type="AlphaFoldDB" id="M0B332"/>
<evidence type="ECO:0000313" key="1">
    <source>
        <dbReference type="EMBL" id="ELZ05326.1"/>
    </source>
</evidence>
<accession>M0B332</accession>
<name>M0B332_9EURY</name>
<dbReference type="PATRIC" id="fig|1227491.4.peg.2176"/>
<evidence type="ECO:0000313" key="2">
    <source>
        <dbReference type="Proteomes" id="UP000011591"/>
    </source>
</evidence>
<comment type="caution">
    <text evidence="1">The sequence shown here is derived from an EMBL/GenBank/DDBJ whole genome shotgun (WGS) entry which is preliminary data.</text>
</comment>
<dbReference type="Proteomes" id="UP000011591">
    <property type="component" value="Unassembled WGS sequence"/>
</dbReference>
<proteinExistence type="predicted"/>
<sequence length="329" mass="36998">MAMTDPADVVEGFTHEIAGGVVAVTVEPIPGGKVKLTAEHNDEVLESGEYKRNVFSKPTPRGSFLNSVEESLESKSGVDASDIRRELKEWFAEMNELAKEEQEDLLPPEIQEILNGTQYPIEIYDGEPTTWKVTLEYAGRLRELEFTSSEMISDSGGALREKIANQFFELVEIQEEDWKAIRDRWQERTEVMHIADETANDAIAERVLEYISNNVMPVDDQDKLGNDVASAWYDSGNSAGCDDAPPDADILWVQDSFFVDQLENAGKQIEYKGQLVKDLISRGELHGKKSRRRWIGSSRAKYWPFDPDSLGVDPEDIAIDDPAHSEVEV</sequence>
<keyword evidence="2" id="KW-1185">Reference proteome</keyword>
<organism evidence="1 2">
    <name type="scientific">Natrialba aegyptia DSM 13077</name>
    <dbReference type="NCBI Taxonomy" id="1227491"/>
    <lineage>
        <taxon>Archaea</taxon>
        <taxon>Methanobacteriati</taxon>
        <taxon>Methanobacteriota</taxon>
        <taxon>Stenosarchaea group</taxon>
        <taxon>Halobacteria</taxon>
        <taxon>Halobacteriales</taxon>
        <taxon>Natrialbaceae</taxon>
        <taxon>Natrialba</taxon>
    </lineage>
</organism>
<protein>
    <submittedName>
        <fullName evidence="1">Uncharacterized protein</fullName>
    </submittedName>
</protein>
<gene>
    <name evidence="1" type="ORF">C480_10600</name>
</gene>
<reference evidence="1 2" key="1">
    <citation type="journal article" date="2014" name="PLoS Genet.">
        <title>Phylogenetically driven sequencing of extremely halophilic archaea reveals strategies for static and dynamic osmo-response.</title>
        <authorList>
            <person name="Becker E.A."/>
            <person name="Seitzer P.M."/>
            <person name="Tritt A."/>
            <person name="Larsen D."/>
            <person name="Krusor M."/>
            <person name="Yao A.I."/>
            <person name="Wu D."/>
            <person name="Madern D."/>
            <person name="Eisen J.A."/>
            <person name="Darling A.E."/>
            <person name="Facciotti M.T."/>
        </authorList>
    </citation>
    <scope>NUCLEOTIDE SEQUENCE [LARGE SCALE GENOMIC DNA]</scope>
    <source>
        <strain evidence="1 2">DSM 13077</strain>
    </source>
</reference>